<evidence type="ECO:0000256" key="1">
    <source>
        <dbReference type="SAM" id="MobiDB-lite"/>
    </source>
</evidence>
<dbReference type="OrthoDB" id="9854288at2"/>
<feature type="region of interest" description="Disordered" evidence="1">
    <location>
        <begin position="1"/>
        <end position="25"/>
    </location>
</feature>
<dbReference type="EMBL" id="CP017834">
    <property type="protein sequence ID" value="APJ04955.1"/>
    <property type="molecule type" value="Genomic_DNA"/>
</dbReference>
<protein>
    <submittedName>
        <fullName evidence="3">Uncharacterized protein</fullName>
    </submittedName>
</protein>
<accession>A0A1L4D410</accession>
<dbReference type="RefSeq" id="WP_148698716.1">
    <property type="nucleotide sequence ID" value="NZ_CP017834.1"/>
</dbReference>
<evidence type="ECO:0000256" key="2">
    <source>
        <dbReference type="SAM" id="Phobius"/>
    </source>
</evidence>
<reference evidence="3 4" key="1">
    <citation type="submission" date="2016-10" db="EMBL/GenBank/DDBJ databases">
        <title>Silvanigrella aquatica sp. nov., isolated from a freshwater lake located in the Black Forest, Germany, description of Silvanigrellaceae fam. nov., Silvanigrellales ord. nov., reclassification of the order Bdellovibrionales in the class Oligoflexia, reclassification of the families Bacteriovoracaceae and Halobacteriovoraceae in the new order Bacteriovoracales ord. nov., and reclassification of the family Pseudobacteriovoracaceae in the order Oligoflexiales.</title>
        <authorList>
            <person name="Hahn M.W."/>
            <person name="Schmidt J."/>
            <person name="Koll U."/>
            <person name="Rohde M."/>
            <person name="Verbag S."/>
            <person name="Pitt A."/>
            <person name="Nakai R."/>
            <person name="Naganuma T."/>
            <person name="Lang E."/>
        </authorList>
    </citation>
    <scope>NUCLEOTIDE SEQUENCE [LARGE SCALE GENOMIC DNA]</scope>
    <source>
        <strain evidence="3 4">MWH-Nonnen-W8red</strain>
    </source>
</reference>
<keyword evidence="4" id="KW-1185">Reference proteome</keyword>
<dbReference type="AlphaFoldDB" id="A0A1L4D410"/>
<evidence type="ECO:0000313" key="3">
    <source>
        <dbReference type="EMBL" id="APJ04955.1"/>
    </source>
</evidence>
<keyword evidence="2" id="KW-0812">Transmembrane</keyword>
<gene>
    <name evidence="3" type="ORF">AXG55_14060</name>
</gene>
<dbReference type="STRING" id="1915309.AXG55_14060"/>
<feature type="transmembrane region" description="Helical" evidence="2">
    <location>
        <begin position="30"/>
        <end position="55"/>
    </location>
</feature>
<keyword evidence="2" id="KW-0472">Membrane</keyword>
<keyword evidence="2" id="KW-1133">Transmembrane helix</keyword>
<sequence>MLKYIKSIPSNLSSDPSHSVDEDEPDRPPVLITAVIVVSSFVLLVLIALFCYTFLWKTTESFSHETITGMGNETLLNYEKNQQEILSSYKKLDNGNYQIPISQAMELVVKEHNGH</sequence>
<dbReference type="Proteomes" id="UP000184731">
    <property type="component" value="Chromosome"/>
</dbReference>
<dbReference type="KEGG" id="saqi:AXG55_14060"/>
<proteinExistence type="predicted"/>
<name>A0A1L4D410_9BACT</name>
<organism evidence="3 4">
    <name type="scientific">Silvanigrella aquatica</name>
    <dbReference type="NCBI Taxonomy" id="1915309"/>
    <lineage>
        <taxon>Bacteria</taxon>
        <taxon>Pseudomonadati</taxon>
        <taxon>Bdellovibrionota</taxon>
        <taxon>Oligoflexia</taxon>
        <taxon>Silvanigrellales</taxon>
        <taxon>Silvanigrellaceae</taxon>
        <taxon>Silvanigrella</taxon>
    </lineage>
</organism>
<feature type="compositionally biased region" description="Polar residues" evidence="1">
    <location>
        <begin position="8"/>
        <end position="17"/>
    </location>
</feature>
<evidence type="ECO:0000313" key="4">
    <source>
        <dbReference type="Proteomes" id="UP000184731"/>
    </source>
</evidence>